<evidence type="ECO:0000313" key="3">
    <source>
        <dbReference type="Proteomes" id="UP000247523"/>
    </source>
</evidence>
<gene>
    <name evidence="2" type="ORF">C8E03_108120</name>
</gene>
<name>A0A318EPU6_9FIRM</name>
<organism evidence="2 3">
    <name type="scientific">Lachnotalea glycerini</name>
    <dbReference type="NCBI Taxonomy" id="1763509"/>
    <lineage>
        <taxon>Bacteria</taxon>
        <taxon>Bacillati</taxon>
        <taxon>Bacillota</taxon>
        <taxon>Clostridia</taxon>
        <taxon>Lachnospirales</taxon>
        <taxon>Lachnospiraceae</taxon>
        <taxon>Lachnotalea</taxon>
    </lineage>
</organism>
<feature type="region of interest" description="Disordered" evidence="1">
    <location>
        <begin position="271"/>
        <end position="301"/>
    </location>
</feature>
<feature type="compositionally biased region" description="Acidic residues" evidence="1">
    <location>
        <begin position="271"/>
        <end position="285"/>
    </location>
</feature>
<dbReference type="Pfam" id="PF03837">
    <property type="entry name" value="RecT"/>
    <property type="match status" value="1"/>
</dbReference>
<evidence type="ECO:0000313" key="2">
    <source>
        <dbReference type="EMBL" id="PXV88393.1"/>
    </source>
</evidence>
<sequence length="301" mass="34029">MANQLTVTNKTIEQLTVQLEEKEKKGLKFPTNYSVQNAMNSAYLMLKEAEDKNHNPLLEVCTQESVIQSLMQMATQGLNPVKKQCYFVAYGKKCTLVPSYFGTLAMLNRVKSLKRQPVANVVRQGDIFEYGYDLENDGEMVIYKHETKLENLNNPIIAAYAIISTDKEKVVEIMSKNEIESAWAQGQSWKSAKKNGYESATHKNFPEEMAKKTVLNRASKRLINATDDSSIMGDDFLQSFNETSDNDKLDIVAENVAVEIEEKANAEVFQEAEAEEPVQEQEVVETEVIQESGDIEPDFMK</sequence>
<dbReference type="RefSeq" id="WP_170123011.1">
    <property type="nucleotide sequence ID" value="NZ_QICS01000008.1"/>
</dbReference>
<proteinExistence type="predicted"/>
<dbReference type="Proteomes" id="UP000247523">
    <property type="component" value="Unassembled WGS sequence"/>
</dbReference>
<reference evidence="2 3" key="1">
    <citation type="submission" date="2018-05" db="EMBL/GenBank/DDBJ databases">
        <title>Genomic Encyclopedia of Type Strains, Phase IV (KMG-IV): sequencing the most valuable type-strain genomes for metagenomic binning, comparative biology and taxonomic classification.</title>
        <authorList>
            <person name="Goeker M."/>
        </authorList>
    </citation>
    <scope>NUCLEOTIDE SEQUENCE [LARGE SCALE GENOMIC DNA]</scope>
    <source>
        <strain evidence="2 3">DSM 28816</strain>
    </source>
</reference>
<dbReference type="GO" id="GO:0003677">
    <property type="term" value="F:DNA binding"/>
    <property type="evidence" value="ECO:0007669"/>
    <property type="project" value="InterPro"/>
</dbReference>
<accession>A0A318EPU6</accession>
<dbReference type="InterPro" id="IPR018330">
    <property type="entry name" value="RecT_fam"/>
</dbReference>
<evidence type="ECO:0000256" key="1">
    <source>
        <dbReference type="SAM" id="MobiDB-lite"/>
    </source>
</evidence>
<dbReference type="EMBL" id="QICS01000008">
    <property type="protein sequence ID" value="PXV88393.1"/>
    <property type="molecule type" value="Genomic_DNA"/>
</dbReference>
<comment type="caution">
    <text evidence="2">The sequence shown here is derived from an EMBL/GenBank/DDBJ whole genome shotgun (WGS) entry which is preliminary data.</text>
</comment>
<protein>
    <submittedName>
        <fullName evidence="2">Recombination protein RecT</fullName>
    </submittedName>
</protein>
<dbReference type="AlphaFoldDB" id="A0A318EPU6"/>
<dbReference type="GO" id="GO:0006259">
    <property type="term" value="P:DNA metabolic process"/>
    <property type="evidence" value="ECO:0007669"/>
    <property type="project" value="InterPro"/>
</dbReference>